<proteinExistence type="predicted"/>
<organism evidence="2 3">
    <name type="scientific">Marchantia polymorpha subsp. ruderalis</name>
    <dbReference type="NCBI Taxonomy" id="1480154"/>
    <lineage>
        <taxon>Eukaryota</taxon>
        <taxon>Viridiplantae</taxon>
        <taxon>Streptophyta</taxon>
        <taxon>Embryophyta</taxon>
        <taxon>Marchantiophyta</taxon>
        <taxon>Marchantiopsida</taxon>
        <taxon>Marchantiidae</taxon>
        <taxon>Marchantiales</taxon>
        <taxon>Marchantiaceae</taxon>
        <taxon>Marchantia</taxon>
    </lineage>
</organism>
<name>A0A176VH50_MARPO</name>
<dbReference type="EMBL" id="LVLJ01003744">
    <property type="protein sequence ID" value="OAE19897.1"/>
    <property type="molecule type" value="Genomic_DNA"/>
</dbReference>
<evidence type="ECO:0000256" key="1">
    <source>
        <dbReference type="SAM" id="MobiDB-lite"/>
    </source>
</evidence>
<accession>A0A176VH50</accession>
<feature type="compositionally biased region" description="Basic and acidic residues" evidence="1">
    <location>
        <begin position="383"/>
        <end position="395"/>
    </location>
</feature>
<sequence>MENRLRRSLPRIVLALAVAVATTGMGVLQGTAIGRIRFATRSHAVRMARCPKDGGRAAGEGLQLPEDATGHSLHSRAVRCIRSFGRGFRVRVVCSASPNVALGARLSASANGASRRSVVEASVMSASAFVPRHGLPVTCLRKIAVVLPHNGLRMLYSCTSDSAGRGFGPRATEKVSRKSIPQQWRSVTSSFDCEASEEDQGHRVKSAQSWLRPNILSPIVSPFLTGASQIEYLHSGDIFFLFLLLVNESTDFSPEHLSNLASECARRPKDDALQIESRSQKPSLAGECSSAYSDVATCKSGKWTRVQGSKAASGLAESSLTRHAGGLPARGCASVKFCTVQYSPVQSSPVLSCPVPYSNMEDGMGINSSWDSRQQESPGSRVHSPDSERTSSRHS</sequence>
<dbReference type="AlphaFoldDB" id="A0A176VH50"/>
<keyword evidence="3" id="KW-1185">Reference proteome</keyword>
<feature type="compositionally biased region" description="Polar residues" evidence="1">
    <location>
        <begin position="366"/>
        <end position="378"/>
    </location>
</feature>
<gene>
    <name evidence="2" type="ORF">AXG93_1130s1500</name>
</gene>
<evidence type="ECO:0000313" key="3">
    <source>
        <dbReference type="Proteomes" id="UP000077202"/>
    </source>
</evidence>
<feature type="region of interest" description="Disordered" evidence="1">
    <location>
        <begin position="362"/>
        <end position="395"/>
    </location>
</feature>
<evidence type="ECO:0000313" key="2">
    <source>
        <dbReference type="EMBL" id="OAE19897.1"/>
    </source>
</evidence>
<dbReference type="Proteomes" id="UP000077202">
    <property type="component" value="Unassembled WGS sequence"/>
</dbReference>
<comment type="caution">
    <text evidence="2">The sequence shown here is derived from an EMBL/GenBank/DDBJ whole genome shotgun (WGS) entry which is preliminary data.</text>
</comment>
<reference evidence="2" key="1">
    <citation type="submission" date="2016-03" db="EMBL/GenBank/DDBJ databases">
        <title>Mechanisms controlling the formation of the plant cell surface in tip-growing cells are functionally conserved among land plants.</title>
        <authorList>
            <person name="Honkanen S."/>
            <person name="Jones V.A."/>
            <person name="Morieri G."/>
            <person name="Champion C."/>
            <person name="Hetherington A.J."/>
            <person name="Kelly S."/>
            <person name="Saint-Marcoux D."/>
            <person name="Proust H."/>
            <person name="Prescott H."/>
            <person name="Dolan L."/>
        </authorList>
    </citation>
    <scope>NUCLEOTIDE SEQUENCE [LARGE SCALE GENOMIC DNA]</scope>
    <source>
        <tissue evidence="2">Whole gametophyte</tissue>
    </source>
</reference>
<protein>
    <submittedName>
        <fullName evidence="2">Uncharacterized protein</fullName>
    </submittedName>
</protein>